<dbReference type="Pfam" id="PF23636">
    <property type="entry name" value="DUF7144"/>
    <property type="match status" value="1"/>
</dbReference>
<feature type="domain" description="DUF7144" evidence="3">
    <location>
        <begin position="36"/>
        <end position="148"/>
    </location>
</feature>
<name>A0ABS4KYN0_STRAV</name>
<evidence type="ECO:0000256" key="1">
    <source>
        <dbReference type="SAM" id="MobiDB-lite"/>
    </source>
</evidence>
<feature type="transmembrane region" description="Helical" evidence="2">
    <location>
        <begin position="128"/>
        <end position="149"/>
    </location>
</feature>
<reference evidence="4 5" key="1">
    <citation type="submission" date="2021-03" db="EMBL/GenBank/DDBJ databases">
        <title>Genomic Encyclopedia of Type Strains, Phase IV (KMG-IV): sequencing the most valuable type-strain genomes for metagenomic binning, comparative biology and taxonomic classification.</title>
        <authorList>
            <person name="Goeker M."/>
        </authorList>
    </citation>
    <scope>NUCLEOTIDE SEQUENCE [LARGE SCALE GENOMIC DNA]</scope>
    <source>
        <strain evidence="4 5">DSM 40526</strain>
    </source>
</reference>
<dbReference type="EMBL" id="JAGGLQ010000001">
    <property type="protein sequence ID" value="MBP2035140.1"/>
    <property type="molecule type" value="Genomic_DNA"/>
</dbReference>
<keyword evidence="5" id="KW-1185">Reference proteome</keyword>
<evidence type="ECO:0000256" key="2">
    <source>
        <dbReference type="SAM" id="Phobius"/>
    </source>
</evidence>
<feature type="region of interest" description="Disordered" evidence="1">
    <location>
        <begin position="1"/>
        <end position="27"/>
    </location>
</feature>
<dbReference type="InterPro" id="IPR055568">
    <property type="entry name" value="DUF7144"/>
</dbReference>
<dbReference type="Proteomes" id="UP001519310">
    <property type="component" value="Unassembled WGS sequence"/>
</dbReference>
<keyword evidence="2" id="KW-0812">Transmembrane</keyword>
<sequence length="153" mass="16217">MGQPTPTGGNWNTGPAPGNTPTFSGDDSQGTGNVGTMFAAVLLLVVGCLSIFQGIAAIAKDDVYARIGSYVFEFDLTAWGWIHLIVGIIVVLTGVGLFAGSNLARGAGIALAGISVILNFMWLPYQPWWSIIIIAIDVFIIWALCTSWTHSTE</sequence>
<accession>A0ABS4KYN0</accession>
<organism evidence="4 5">
    <name type="scientific">Streptomyces avidinii</name>
    <dbReference type="NCBI Taxonomy" id="1895"/>
    <lineage>
        <taxon>Bacteria</taxon>
        <taxon>Bacillati</taxon>
        <taxon>Actinomycetota</taxon>
        <taxon>Actinomycetes</taxon>
        <taxon>Kitasatosporales</taxon>
        <taxon>Streptomycetaceae</taxon>
        <taxon>Streptomyces</taxon>
    </lineage>
</organism>
<keyword evidence="2" id="KW-1133">Transmembrane helix</keyword>
<proteinExistence type="predicted"/>
<dbReference type="RefSeq" id="WP_189966011.1">
    <property type="nucleotide sequence ID" value="NZ_BMVL01000002.1"/>
</dbReference>
<feature type="transmembrane region" description="Helical" evidence="2">
    <location>
        <begin position="37"/>
        <end position="58"/>
    </location>
</feature>
<comment type="caution">
    <text evidence="4">The sequence shown here is derived from an EMBL/GenBank/DDBJ whole genome shotgun (WGS) entry which is preliminary data.</text>
</comment>
<protein>
    <recommendedName>
        <fullName evidence="3">DUF7144 domain-containing protein</fullName>
    </recommendedName>
</protein>
<gene>
    <name evidence="4" type="ORF">J2Z77_000924</name>
</gene>
<evidence type="ECO:0000313" key="4">
    <source>
        <dbReference type="EMBL" id="MBP2035140.1"/>
    </source>
</evidence>
<feature type="transmembrane region" description="Helical" evidence="2">
    <location>
        <begin position="78"/>
        <end position="99"/>
    </location>
</feature>
<evidence type="ECO:0000259" key="3">
    <source>
        <dbReference type="Pfam" id="PF23636"/>
    </source>
</evidence>
<evidence type="ECO:0000313" key="5">
    <source>
        <dbReference type="Proteomes" id="UP001519310"/>
    </source>
</evidence>
<feature type="transmembrane region" description="Helical" evidence="2">
    <location>
        <begin position="106"/>
        <end position="122"/>
    </location>
</feature>
<keyword evidence="2" id="KW-0472">Membrane</keyword>